<keyword evidence="6 8" id="KW-1133">Transmembrane helix</keyword>
<evidence type="ECO:0000313" key="10">
    <source>
        <dbReference type="Proteomes" id="UP000620262"/>
    </source>
</evidence>
<dbReference type="EMBL" id="JADBEC010000001">
    <property type="protein sequence ID" value="MBE1506411.1"/>
    <property type="molecule type" value="Genomic_DNA"/>
</dbReference>
<dbReference type="InterPro" id="IPR052017">
    <property type="entry name" value="TSUP"/>
</dbReference>
<keyword evidence="10" id="KW-1185">Reference proteome</keyword>
<gene>
    <name evidence="9" type="ORF">H4W29_003592</name>
</gene>
<accession>A0ABR9IT85</accession>
<reference evidence="9 10" key="1">
    <citation type="submission" date="2020-10" db="EMBL/GenBank/DDBJ databases">
        <title>Sequencing the genomes of 1000 actinobacteria strains.</title>
        <authorList>
            <person name="Klenk H.-P."/>
        </authorList>
    </citation>
    <scope>NUCLEOTIDE SEQUENCE [LARGE SCALE GENOMIC DNA]</scope>
    <source>
        <strain evidence="9 10">DSM 7307</strain>
    </source>
</reference>
<feature type="transmembrane region" description="Helical" evidence="8">
    <location>
        <begin position="179"/>
        <end position="200"/>
    </location>
</feature>
<keyword evidence="5 8" id="KW-0812">Transmembrane</keyword>
<dbReference type="InterPro" id="IPR002781">
    <property type="entry name" value="TM_pro_TauE-like"/>
</dbReference>
<evidence type="ECO:0000256" key="3">
    <source>
        <dbReference type="ARBA" id="ARBA00022448"/>
    </source>
</evidence>
<dbReference type="PANTHER" id="PTHR30269:SF0">
    <property type="entry name" value="MEMBRANE TRANSPORTER PROTEIN YFCA-RELATED"/>
    <property type="match status" value="1"/>
</dbReference>
<evidence type="ECO:0000256" key="1">
    <source>
        <dbReference type="ARBA" id="ARBA00004651"/>
    </source>
</evidence>
<keyword evidence="3" id="KW-0813">Transport</keyword>
<dbReference type="RefSeq" id="WP_192730116.1">
    <property type="nucleotide sequence ID" value="NZ_BAAAVL010000013.1"/>
</dbReference>
<keyword evidence="7 8" id="KW-0472">Membrane</keyword>
<dbReference type="Pfam" id="PF01925">
    <property type="entry name" value="TauE"/>
    <property type="match status" value="1"/>
</dbReference>
<proteinExistence type="inferred from homology"/>
<feature type="transmembrane region" description="Helical" evidence="8">
    <location>
        <begin position="231"/>
        <end position="249"/>
    </location>
</feature>
<dbReference type="Proteomes" id="UP000620262">
    <property type="component" value="Unassembled WGS sequence"/>
</dbReference>
<evidence type="ECO:0000256" key="5">
    <source>
        <dbReference type="ARBA" id="ARBA00022692"/>
    </source>
</evidence>
<feature type="transmembrane region" description="Helical" evidence="8">
    <location>
        <begin position="74"/>
        <end position="94"/>
    </location>
</feature>
<dbReference type="PANTHER" id="PTHR30269">
    <property type="entry name" value="TRANSMEMBRANE PROTEIN YFCA"/>
    <property type="match status" value="1"/>
</dbReference>
<comment type="caution">
    <text evidence="9">The sequence shown here is derived from an EMBL/GenBank/DDBJ whole genome shotgun (WGS) entry which is preliminary data.</text>
</comment>
<evidence type="ECO:0000256" key="7">
    <source>
        <dbReference type="ARBA" id="ARBA00023136"/>
    </source>
</evidence>
<protein>
    <recommendedName>
        <fullName evidence="8">Probable membrane transporter protein</fullName>
    </recommendedName>
</protein>
<evidence type="ECO:0000256" key="6">
    <source>
        <dbReference type="ARBA" id="ARBA00022989"/>
    </source>
</evidence>
<feature type="transmembrane region" description="Helical" evidence="8">
    <location>
        <begin position="207"/>
        <end position="225"/>
    </location>
</feature>
<comment type="subcellular location">
    <subcellularLocation>
        <location evidence="1 8">Cell membrane</location>
        <topology evidence="1 8">Multi-pass membrane protein</topology>
    </subcellularLocation>
</comment>
<evidence type="ECO:0000313" key="9">
    <source>
        <dbReference type="EMBL" id="MBE1506411.1"/>
    </source>
</evidence>
<organism evidence="9 10">
    <name type="scientific">Rhizobium viscosum</name>
    <name type="common">Arthrobacter viscosus</name>
    <dbReference type="NCBI Taxonomy" id="1673"/>
    <lineage>
        <taxon>Bacteria</taxon>
        <taxon>Pseudomonadati</taxon>
        <taxon>Pseudomonadota</taxon>
        <taxon>Alphaproteobacteria</taxon>
        <taxon>Hyphomicrobiales</taxon>
        <taxon>Rhizobiaceae</taxon>
        <taxon>Rhizobium/Agrobacterium group</taxon>
        <taxon>Rhizobium</taxon>
    </lineage>
</organism>
<name>A0ABR9IT85_RHIVS</name>
<feature type="transmembrane region" description="Helical" evidence="8">
    <location>
        <begin position="100"/>
        <end position="117"/>
    </location>
</feature>
<evidence type="ECO:0000256" key="8">
    <source>
        <dbReference type="RuleBase" id="RU363041"/>
    </source>
</evidence>
<keyword evidence="4 8" id="KW-1003">Cell membrane</keyword>
<sequence>MTPAIILLLFTSGIAGGVINALAGGATLLTFPAMLAAGLPPVTANASNAVAIVPGHLLAVLADRRKVLPLDARLWSSVLVCLIGGAIGALLLLALPERLFVLPVPALIGIATLLFLFSPRIAAWAEARRGDAEPSRGLGLSVLGLSSIYGGFFGAGLGVILTAVLSIADPDDIRRVKALKNLLATSVSMAAVVIFIAKGAVHWPETLTMLSGALVGGYLGGYLVRVLPATIVRWFVILTGAVMTVVYAVKYWS</sequence>
<comment type="similarity">
    <text evidence="2 8">Belongs to the 4-toluene sulfonate uptake permease (TSUP) (TC 2.A.102) family.</text>
</comment>
<feature type="transmembrane region" description="Helical" evidence="8">
    <location>
        <begin position="138"/>
        <end position="167"/>
    </location>
</feature>
<evidence type="ECO:0000256" key="2">
    <source>
        <dbReference type="ARBA" id="ARBA00009142"/>
    </source>
</evidence>
<evidence type="ECO:0000256" key="4">
    <source>
        <dbReference type="ARBA" id="ARBA00022475"/>
    </source>
</evidence>